<dbReference type="EMBL" id="LSRP01000046">
    <property type="protein sequence ID" value="OJG00006.1"/>
    <property type="molecule type" value="Genomic_DNA"/>
</dbReference>
<reference evidence="4 5" key="1">
    <citation type="submission" date="2016-02" db="EMBL/GenBank/DDBJ databases">
        <title>Genome sequencing of a beta-galactosidase producing bacteria Rhizobium sp. 59.</title>
        <authorList>
            <person name="Wang D."/>
            <person name="Kot W."/>
            <person name="Qin Y."/>
            <person name="Hansen L."/>
            <person name="Naqvi K."/>
            <person name="Rensing C."/>
        </authorList>
    </citation>
    <scope>NUCLEOTIDE SEQUENCE [LARGE SCALE GENOMIC DNA]</scope>
    <source>
        <strain evidence="4 5">59</strain>
    </source>
</reference>
<dbReference type="RefSeq" id="WP_071831819.1">
    <property type="nucleotide sequence ID" value="NZ_LSRP01000046.1"/>
</dbReference>
<evidence type="ECO:0000256" key="3">
    <source>
        <dbReference type="SAM" id="Phobius"/>
    </source>
</evidence>
<evidence type="ECO:0000256" key="2">
    <source>
        <dbReference type="SAM" id="MobiDB-lite"/>
    </source>
</evidence>
<keyword evidence="3" id="KW-0812">Transmembrane</keyword>
<keyword evidence="3" id="KW-1133">Transmembrane helix</keyword>
<name>A0A657M0T4_9HYPH</name>
<gene>
    <name evidence="4" type="ORF">AX760_11525</name>
</gene>
<feature type="transmembrane region" description="Helical" evidence="3">
    <location>
        <begin position="20"/>
        <end position="38"/>
    </location>
</feature>
<dbReference type="Proteomes" id="UP000182661">
    <property type="component" value="Unassembled WGS sequence"/>
</dbReference>
<proteinExistence type="predicted"/>
<organism evidence="4 5">
    <name type="scientific">Pararhizobium antarcticum</name>
    <dbReference type="NCBI Taxonomy" id="1798805"/>
    <lineage>
        <taxon>Bacteria</taxon>
        <taxon>Pseudomonadati</taxon>
        <taxon>Pseudomonadota</taxon>
        <taxon>Alphaproteobacteria</taxon>
        <taxon>Hyphomicrobiales</taxon>
        <taxon>Rhizobiaceae</taxon>
        <taxon>Rhizobium/Agrobacterium group</taxon>
        <taxon>Pararhizobium</taxon>
    </lineage>
</organism>
<feature type="region of interest" description="Disordered" evidence="2">
    <location>
        <begin position="247"/>
        <end position="292"/>
    </location>
</feature>
<evidence type="ECO:0000313" key="5">
    <source>
        <dbReference type="Proteomes" id="UP000182661"/>
    </source>
</evidence>
<keyword evidence="5" id="KW-1185">Reference proteome</keyword>
<evidence type="ECO:0000256" key="1">
    <source>
        <dbReference type="SAM" id="Coils"/>
    </source>
</evidence>
<sequence length="350" mass="37255">MSNQWGRNHQPRTGGSSGFLLPVFLCLIIAGGGVYLWFARQTMQAEIAAVNAENIGLTTTIGTITAEKDKLAKDLKAFRENSGDWAGELEKEFADLKLNEVPKLNRLLDKRDADISALEKQMADLRVNAAKAADESAATISAISSDLETARQAVDAREKQVRDLDAEMQGLAGDLAAAQDTVRKRTAERDSARAALVAQAQEADAKLAAAKAENGNTQDATMQALQSALEAERGKVTDLQTKLAAADKARQDDADAAAGLPNAGSDADRGAAANTEPAQDGRVVKQRPESEVETALRLTPGLGGLDADDIEGLRQKLVSGGCVTDALESVFERVPVIVMRNLMRDLKSDC</sequence>
<protein>
    <submittedName>
        <fullName evidence="4">Uncharacterized protein</fullName>
    </submittedName>
</protein>
<evidence type="ECO:0000313" key="4">
    <source>
        <dbReference type="EMBL" id="OJG00006.1"/>
    </source>
</evidence>
<keyword evidence="3" id="KW-0472">Membrane</keyword>
<dbReference type="OrthoDB" id="8360142at2"/>
<accession>A0A657M0T4</accession>
<dbReference type="AlphaFoldDB" id="A0A657M0T4"/>
<keyword evidence="1" id="KW-0175">Coiled coil</keyword>
<feature type="coiled-coil region" evidence="1">
    <location>
        <begin position="108"/>
        <end position="242"/>
    </location>
</feature>
<comment type="caution">
    <text evidence="4">The sequence shown here is derived from an EMBL/GenBank/DDBJ whole genome shotgun (WGS) entry which is preliminary data.</text>
</comment>
<dbReference type="Gene3D" id="1.10.287.1490">
    <property type="match status" value="1"/>
</dbReference>